<dbReference type="AlphaFoldDB" id="A0A484LPL8"/>
<proteinExistence type="predicted"/>
<accession>A0A484LPL8</accession>
<protein>
    <submittedName>
        <fullName evidence="1">Uncharacterized protein</fullName>
    </submittedName>
</protein>
<gene>
    <name evidence="1" type="ORF">CCAM_LOCUS19654</name>
</gene>
<reference evidence="1 2" key="1">
    <citation type="submission" date="2018-04" db="EMBL/GenBank/DDBJ databases">
        <authorList>
            <person name="Vogel A."/>
        </authorList>
    </citation>
    <scope>NUCLEOTIDE SEQUENCE [LARGE SCALE GENOMIC DNA]</scope>
</reference>
<sequence length="81" mass="9241">MHLLKSITLDGSFMKQVIHEFYCNLDDGFVCSSDELCEKCFVHRKYYDLCPATVNNFLGLDDVQDVVVSEAVMWKELTNGA</sequence>
<keyword evidence="2" id="KW-1185">Reference proteome</keyword>
<dbReference type="EMBL" id="OOIL02001734">
    <property type="protein sequence ID" value="VFQ77878.1"/>
    <property type="molecule type" value="Genomic_DNA"/>
</dbReference>
<evidence type="ECO:0000313" key="2">
    <source>
        <dbReference type="Proteomes" id="UP000595140"/>
    </source>
</evidence>
<evidence type="ECO:0000313" key="1">
    <source>
        <dbReference type="EMBL" id="VFQ77878.1"/>
    </source>
</evidence>
<name>A0A484LPL8_9ASTE</name>
<organism evidence="1 2">
    <name type="scientific">Cuscuta campestris</name>
    <dbReference type="NCBI Taxonomy" id="132261"/>
    <lineage>
        <taxon>Eukaryota</taxon>
        <taxon>Viridiplantae</taxon>
        <taxon>Streptophyta</taxon>
        <taxon>Embryophyta</taxon>
        <taxon>Tracheophyta</taxon>
        <taxon>Spermatophyta</taxon>
        <taxon>Magnoliopsida</taxon>
        <taxon>eudicotyledons</taxon>
        <taxon>Gunneridae</taxon>
        <taxon>Pentapetalae</taxon>
        <taxon>asterids</taxon>
        <taxon>lamiids</taxon>
        <taxon>Solanales</taxon>
        <taxon>Convolvulaceae</taxon>
        <taxon>Cuscuteae</taxon>
        <taxon>Cuscuta</taxon>
        <taxon>Cuscuta subgen. Grammica</taxon>
        <taxon>Cuscuta sect. Cleistogrammica</taxon>
    </lineage>
</organism>
<dbReference type="Proteomes" id="UP000595140">
    <property type="component" value="Unassembled WGS sequence"/>
</dbReference>